<gene>
    <name evidence="1" type="ORF">NEF87_004833</name>
</gene>
<keyword evidence="2" id="KW-1185">Reference proteome</keyword>
<evidence type="ECO:0000313" key="1">
    <source>
        <dbReference type="EMBL" id="UYP48548.1"/>
    </source>
</evidence>
<name>A0ABY6HYD4_9ARCH</name>
<accession>A0ABY6HYD4</accession>
<organism evidence="1 2">
    <name type="scientific">Candidatus Lokiarchaeum ossiferum</name>
    <dbReference type="NCBI Taxonomy" id="2951803"/>
    <lineage>
        <taxon>Archaea</taxon>
        <taxon>Promethearchaeati</taxon>
        <taxon>Promethearchaeota</taxon>
        <taxon>Promethearchaeia</taxon>
        <taxon>Promethearchaeales</taxon>
        <taxon>Promethearchaeaceae</taxon>
        <taxon>Candidatus Lokiarchaeum</taxon>
    </lineage>
</organism>
<reference evidence="1" key="1">
    <citation type="submission" date="2022-09" db="EMBL/GenBank/DDBJ databases">
        <title>Actin cytoskeleton and complex cell architecture in an #Asgard archaeon.</title>
        <authorList>
            <person name="Ponce Toledo R.I."/>
            <person name="Schleper C."/>
            <person name="Rodrigues Oliveira T."/>
            <person name="Wollweber F."/>
            <person name="Xu J."/>
            <person name="Rittmann S."/>
            <person name="Klingl A."/>
            <person name="Pilhofer M."/>
        </authorList>
    </citation>
    <scope>NUCLEOTIDE SEQUENCE</scope>
    <source>
        <strain evidence="1">B-35</strain>
    </source>
</reference>
<sequence length="115" mass="14042">MIKDFWQITSMCWNDEHTDIVIHDVEYDDKDQADLQFKIIQEFEKANNPKYLASHMEKVFYCEICQKYYLQYISREIILNYKGFNIPIVYCKHNSMDEVLELFGKKLNEYMFEMP</sequence>
<dbReference type="EMBL" id="CP104013">
    <property type="protein sequence ID" value="UYP48548.1"/>
    <property type="molecule type" value="Genomic_DNA"/>
</dbReference>
<protein>
    <submittedName>
        <fullName evidence="1">Uncharacterized protein</fullName>
    </submittedName>
</protein>
<evidence type="ECO:0000313" key="2">
    <source>
        <dbReference type="Proteomes" id="UP001208689"/>
    </source>
</evidence>
<proteinExistence type="predicted"/>
<dbReference type="Proteomes" id="UP001208689">
    <property type="component" value="Chromosome"/>
</dbReference>